<sequence>MKKLTKNQGIMLDFGCGEAKQANFVGMDKRDLPGVDIVHDVEVFPWPLDDESCLTVVGHHIVEHIKPWLTIDLFNEIWRVLKPDGQLALSLPYAGSRGFWQDPTHINGFNEVTFWYFDPKHPSGLWNIYKPRPWRIEPGFPVFHVVGNLEIVMRKRIEDEKE</sequence>
<dbReference type="Gene3D" id="3.40.50.150">
    <property type="entry name" value="Vaccinia Virus protein VP39"/>
    <property type="match status" value="1"/>
</dbReference>
<proteinExistence type="predicted"/>
<keyword evidence="1" id="KW-0808">Transferase</keyword>
<accession>A0A6M3L9J8</accession>
<organism evidence="1">
    <name type="scientific">viral metagenome</name>
    <dbReference type="NCBI Taxonomy" id="1070528"/>
    <lineage>
        <taxon>unclassified sequences</taxon>
        <taxon>metagenomes</taxon>
        <taxon>organismal metagenomes</taxon>
    </lineage>
</organism>
<dbReference type="GO" id="GO:0032259">
    <property type="term" value="P:methylation"/>
    <property type="evidence" value="ECO:0007669"/>
    <property type="project" value="UniProtKB-KW"/>
</dbReference>
<gene>
    <name evidence="1" type="ORF">MM415B02490_0007</name>
</gene>
<keyword evidence="1" id="KW-0489">Methyltransferase</keyword>
<dbReference type="SUPFAM" id="SSF53335">
    <property type="entry name" value="S-adenosyl-L-methionine-dependent methyltransferases"/>
    <property type="match status" value="1"/>
</dbReference>
<dbReference type="EMBL" id="MT142873">
    <property type="protein sequence ID" value="QJA89855.1"/>
    <property type="molecule type" value="Genomic_DNA"/>
</dbReference>
<dbReference type="InterPro" id="IPR029063">
    <property type="entry name" value="SAM-dependent_MTases_sf"/>
</dbReference>
<dbReference type="GO" id="GO:0008168">
    <property type="term" value="F:methyltransferase activity"/>
    <property type="evidence" value="ECO:0007669"/>
    <property type="project" value="UniProtKB-KW"/>
</dbReference>
<evidence type="ECO:0000313" key="1">
    <source>
        <dbReference type="EMBL" id="QJA89855.1"/>
    </source>
</evidence>
<protein>
    <submittedName>
        <fullName evidence="1">Putative methyltransferase</fullName>
    </submittedName>
</protein>
<name>A0A6M3L9J8_9ZZZZ</name>
<dbReference type="AlphaFoldDB" id="A0A6M3L9J8"/>
<reference evidence="1" key="1">
    <citation type="submission" date="2020-03" db="EMBL/GenBank/DDBJ databases">
        <title>The deep terrestrial virosphere.</title>
        <authorList>
            <person name="Holmfeldt K."/>
            <person name="Nilsson E."/>
            <person name="Simone D."/>
            <person name="Lopez-Fernandez M."/>
            <person name="Wu X."/>
            <person name="de Brujin I."/>
            <person name="Lundin D."/>
            <person name="Andersson A."/>
            <person name="Bertilsson S."/>
            <person name="Dopson M."/>
        </authorList>
    </citation>
    <scope>NUCLEOTIDE SEQUENCE</scope>
    <source>
        <strain evidence="1">MM415B02490</strain>
    </source>
</reference>